<keyword evidence="4" id="KW-1185">Reference proteome</keyword>
<dbReference type="Pfam" id="PF01541">
    <property type="entry name" value="GIY-YIG"/>
    <property type="match status" value="1"/>
</dbReference>
<dbReference type="RefSeq" id="WP_219071079.1">
    <property type="nucleotide sequence ID" value="NZ_JBHSCO010000007.1"/>
</dbReference>
<dbReference type="EMBL" id="JBHSCO010000007">
    <property type="protein sequence ID" value="MFC4393872.1"/>
    <property type="molecule type" value="Genomic_DNA"/>
</dbReference>
<protein>
    <submittedName>
        <fullName evidence="3">GIY-YIG nuclease family protein</fullName>
    </submittedName>
</protein>
<evidence type="ECO:0000256" key="1">
    <source>
        <dbReference type="ARBA" id="ARBA00007435"/>
    </source>
</evidence>
<comment type="similarity">
    <text evidence="1">Belongs to the UPF0213 family.</text>
</comment>
<dbReference type="CDD" id="cd10449">
    <property type="entry name" value="GIY-YIG_SLX1_like"/>
    <property type="match status" value="1"/>
</dbReference>
<evidence type="ECO:0000313" key="4">
    <source>
        <dbReference type="Proteomes" id="UP001595719"/>
    </source>
</evidence>
<evidence type="ECO:0000259" key="2">
    <source>
        <dbReference type="PROSITE" id="PS50164"/>
    </source>
</evidence>
<name>A0ABV8WAY7_9FLAO</name>
<dbReference type="PROSITE" id="PS50164">
    <property type="entry name" value="GIY_YIG"/>
    <property type="match status" value="1"/>
</dbReference>
<sequence>MFGFFALIPTSMFFVYILYSTTKEKFYIGQTNDIEDRLRRHNSGQSLSTKNGIPWKIIYTIQLDSRSEAVTLESKIKKRGAKRYL</sequence>
<gene>
    <name evidence="3" type="ORF">ACFOY0_22960</name>
</gene>
<dbReference type="Proteomes" id="UP001595719">
    <property type="component" value="Unassembled WGS sequence"/>
</dbReference>
<comment type="caution">
    <text evidence="3">The sequence shown here is derived from an EMBL/GenBank/DDBJ whole genome shotgun (WGS) entry which is preliminary data.</text>
</comment>
<evidence type="ECO:0000313" key="3">
    <source>
        <dbReference type="EMBL" id="MFC4393872.1"/>
    </source>
</evidence>
<dbReference type="PANTHER" id="PTHR34477:SF1">
    <property type="entry name" value="UPF0213 PROTEIN YHBQ"/>
    <property type="match status" value="1"/>
</dbReference>
<dbReference type="InterPro" id="IPR000305">
    <property type="entry name" value="GIY-YIG_endonuc"/>
</dbReference>
<reference evidence="4" key="1">
    <citation type="journal article" date="2019" name="Int. J. Syst. Evol. Microbiol.">
        <title>The Global Catalogue of Microorganisms (GCM) 10K type strain sequencing project: providing services to taxonomists for standard genome sequencing and annotation.</title>
        <authorList>
            <consortium name="The Broad Institute Genomics Platform"/>
            <consortium name="The Broad Institute Genome Sequencing Center for Infectious Disease"/>
            <person name="Wu L."/>
            <person name="Ma J."/>
        </authorList>
    </citation>
    <scope>NUCLEOTIDE SEQUENCE [LARGE SCALE GENOMIC DNA]</scope>
    <source>
        <strain evidence="4">CGMCC 1.15345</strain>
    </source>
</reference>
<dbReference type="InterPro" id="IPR050190">
    <property type="entry name" value="UPF0213_domain"/>
</dbReference>
<dbReference type="PANTHER" id="PTHR34477">
    <property type="entry name" value="UPF0213 PROTEIN YHBQ"/>
    <property type="match status" value="1"/>
</dbReference>
<accession>A0ABV8WAY7</accession>
<proteinExistence type="inferred from homology"/>
<feature type="domain" description="GIY-YIG" evidence="2">
    <location>
        <begin position="11"/>
        <end position="85"/>
    </location>
</feature>
<organism evidence="3 4">
    <name type="scientific">Flavobacterium quisquiliarum</name>
    <dbReference type="NCBI Taxonomy" id="1834436"/>
    <lineage>
        <taxon>Bacteria</taxon>
        <taxon>Pseudomonadati</taxon>
        <taxon>Bacteroidota</taxon>
        <taxon>Flavobacteriia</taxon>
        <taxon>Flavobacteriales</taxon>
        <taxon>Flavobacteriaceae</taxon>
        <taxon>Flavobacterium</taxon>
    </lineage>
</organism>